<feature type="non-terminal residue" evidence="2">
    <location>
        <position position="1"/>
    </location>
</feature>
<feature type="compositionally biased region" description="Basic and acidic residues" evidence="1">
    <location>
        <begin position="99"/>
        <end position="109"/>
    </location>
</feature>
<comment type="caution">
    <text evidence="2">The sequence shown here is derived from an EMBL/GenBank/DDBJ whole genome shotgun (WGS) entry which is preliminary data.</text>
</comment>
<dbReference type="EMBL" id="CAXITT010000294">
    <property type="protein sequence ID" value="CAL1538320.1"/>
    <property type="molecule type" value="Genomic_DNA"/>
</dbReference>
<feature type="region of interest" description="Disordered" evidence="1">
    <location>
        <begin position="34"/>
        <end position="58"/>
    </location>
</feature>
<feature type="non-terminal residue" evidence="2">
    <location>
        <position position="159"/>
    </location>
</feature>
<reference evidence="2 3" key="1">
    <citation type="submission" date="2024-04" db="EMBL/GenBank/DDBJ databases">
        <authorList>
            <consortium name="Genoscope - CEA"/>
            <person name="William W."/>
        </authorList>
    </citation>
    <scope>NUCLEOTIDE SEQUENCE [LARGE SCALE GENOMIC DNA]</scope>
</reference>
<protein>
    <submittedName>
        <fullName evidence="2">Uncharacterized protein</fullName>
    </submittedName>
</protein>
<dbReference type="AlphaFoldDB" id="A0AAV2I107"/>
<evidence type="ECO:0000256" key="1">
    <source>
        <dbReference type="SAM" id="MobiDB-lite"/>
    </source>
</evidence>
<feature type="compositionally biased region" description="Basic and acidic residues" evidence="1">
    <location>
        <begin position="49"/>
        <end position="58"/>
    </location>
</feature>
<accession>A0AAV2I107</accession>
<dbReference type="Proteomes" id="UP001497497">
    <property type="component" value="Unassembled WGS sequence"/>
</dbReference>
<sequence length="159" mass="17891">GHYGVIDPHFFLYPDIRLGDEEENAKENDVFCGGAKEEQGSNVDISTRSSEDEFRKGQDQLTSLADASADESDYIASYHQANLLISRGFSAKERRPKRNRDGGRVKPVEKNTQLFPKAFAMDTVSMLRGTSETKRVERCPNCNEVLTRAHPRLVAVKKE</sequence>
<evidence type="ECO:0000313" key="3">
    <source>
        <dbReference type="Proteomes" id="UP001497497"/>
    </source>
</evidence>
<proteinExistence type="predicted"/>
<organism evidence="2 3">
    <name type="scientific">Lymnaea stagnalis</name>
    <name type="common">Great pond snail</name>
    <name type="synonym">Helix stagnalis</name>
    <dbReference type="NCBI Taxonomy" id="6523"/>
    <lineage>
        <taxon>Eukaryota</taxon>
        <taxon>Metazoa</taxon>
        <taxon>Spiralia</taxon>
        <taxon>Lophotrochozoa</taxon>
        <taxon>Mollusca</taxon>
        <taxon>Gastropoda</taxon>
        <taxon>Heterobranchia</taxon>
        <taxon>Euthyneura</taxon>
        <taxon>Panpulmonata</taxon>
        <taxon>Hygrophila</taxon>
        <taxon>Lymnaeoidea</taxon>
        <taxon>Lymnaeidae</taxon>
        <taxon>Lymnaea</taxon>
    </lineage>
</organism>
<name>A0AAV2I107_LYMST</name>
<feature type="region of interest" description="Disordered" evidence="1">
    <location>
        <begin position="89"/>
        <end position="112"/>
    </location>
</feature>
<gene>
    <name evidence="2" type="ORF">GSLYS_00012141001</name>
</gene>
<keyword evidence="3" id="KW-1185">Reference proteome</keyword>
<evidence type="ECO:0000313" key="2">
    <source>
        <dbReference type="EMBL" id="CAL1538320.1"/>
    </source>
</evidence>